<evidence type="ECO:0000259" key="10">
    <source>
        <dbReference type="PROSITE" id="PS51363"/>
    </source>
</evidence>
<dbReference type="PROSITE" id="PS51363">
    <property type="entry name" value="W2"/>
    <property type="match status" value="1"/>
</dbReference>
<evidence type="ECO:0000256" key="5">
    <source>
        <dbReference type="ARBA" id="ARBA00022917"/>
    </source>
</evidence>
<evidence type="ECO:0000256" key="1">
    <source>
        <dbReference type="ARBA" id="ARBA00004514"/>
    </source>
</evidence>
<dbReference type="CDD" id="cd04197">
    <property type="entry name" value="eIF-2B_epsilon_N"/>
    <property type="match status" value="1"/>
</dbReference>
<dbReference type="Gene3D" id="3.90.550.10">
    <property type="entry name" value="Spore Coat Polysaccharide Biosynthesis Protein SpsA, Chain A"/>
    <property type="match status" value="1"/>
</dbReference>
<protein>
    <recommendedName>
        <fullName evidence="6">Translation initiation factor eIF2B subunit epsilon</fullName>
    </recommendedName>
    <alternativeName>
        <fullName evidence="7">eIF2B GDP-GTP exchange factor subunit epsilon</fullName>
    </alternativeName>
</protein>
<evidence type="ECO:0000256" key="6">
    <source>
        <dbReference type="ARBA" id="ARBA00044144"/>
    </source>
</evidence>
<organism evidence="11 12">
    <name type="scientific">Clavelina lepadiformis</name>
    <name type="common">Light-bulb sea squirt</name>
    <name type="synonym">Ascidia lepadiformis</name>
    <dbReference type="NCBI Taxonomy" id="159417"/>
    <lineage>
        <taxon>Eukaryota</taxon>
        <taxon>Metazoa</taxon>
        <taxon>Chordata</taxon>
        <taxon>Tunicata</taxon>
        <taxon>Ascidiacea</taxon>
        <taxon>Aplousobranchia</taxon>
        <taxon>Clavelinidae</taxon>
        <taxon>Clavelina</taxon>
    </lineage>
</organism>
<keyword evidence="4" id="KW-0396">Initiation factor</keyword>
<evidence type="ECO:0000256" key="7">
    <source>
        <dbReference type="ARBA" id="ARBA00044345"/>
    </source>
</evidence>
<dbReference type="Proteomes" id="UP001642483">
    <property type="component" value="Unassembled WGS sequence"/>
</dbReference>
<dbReference type="InterPro" id="IPR044123">
    <property type="entry name" value="W2_eIF2B_epsilon"/>
</dbReference>
<name>A0ABP0GZC6_CLALP</name>
<dbReference type="InterPro" id="IPR051956">
    <property type="entry name" value="eIF2B_epsilon"/>
</dbReference>
<dbReference type="Pfam" id="PF02020">
    <property type="entry name" value="W2"/>
    <property type="match status" value="1"/>
</dbReference>
<dbReference type="Pfam" id="PF00483">
    <property type="entry name" value="NTP_transferase"/>
    <property type="match status" value="1"/>
</dbReference>
<reference evidence="11 12" key="1">
    <citation type="submission" date="2024-02" db="EMBL/GenBank/DDBJ databases">
        <authorList>
            <person name="Daric V."/>
            <person name="Darras S."/>
        </authorList>
    </citation>
    <scope>NUCLEOTIDE SEQUENCE [LARGE SCALE GENOMIC DNA]</scope>
</reference>
<dbReference type="InterPro" id="IPR003307">
    <property type="entry name" value="W2_domain"/>
</dbReference>
<evidence type="ECO:0000256" key="2">
    <source>
        <dbReference type="ARBA" id="ARBA00007878"/>
    </source>
</evidence>
<dbReference type="SMART" id="SM00515">
    <property type="entry name" value="eIF5C"/>
    <property type="match status" value="1"/>
</dbReference>
<comment type="similarity">
    <text evidence="2">Belongs to the eIF-2B gamma/epsilon subunits family.</text>
</comment>
<dbReference type="InterPro" id="IPR029044">
    <property type="entry name" value="Nucleotide-diphossugar_trans"/>
</dbReference>
<proteinExistence type="inferred from homology"/>
<dbReference type="PANTHER" id="PTHR45887">
    <property type="entry name" value="TRANSLATION INITIATION FACTOR EIF-2B SUBUNIT EPSILON"/>
    <property type="match status" value="1"/>
</dbReference>
<dbReference type="Gene3D" id="2.160.10.10">
    <property type="entry name" value="Hexapeptide repeat proteins"/>
    <property type="match status" value="1"/>
</dbReference>
<gene>
    <name evidence="11" type="ORF">CVLEPA_LOCUS30383</name>
</gene>
<keyword evidence="12" id="KW-1185">Reference proteome</keyword>
<dbReference type="SUPFAM" id="SSF53448">
    <property type="entry name" value="Nucleotide-diphospho-sugar transferases"/>
    <property type="match status" value="1"/>
</dbReference>
<evidence type="ECO:0000256" key="8">
    <source>
        <dbReference type="ARBA" id="ARBA00046432"/>
    </source>
</evidence>
<comment type="subcellular location">
    <subcellularLocation>
        <location evidence="1">Cytoplasm</location>
        <location evidence="1">Cytosol</location>
    </subcellularLocation>
</comment>
<comment type="subunit">
    <text evidence="8">Component of the translation initiation factor 2B (eIF2B) complex which is a heterodecamer of two sets of five different subunits: alpha, beta, gamma, delta and epsilon. Subunits alpha, beta and delta comprise a regulatory subcomplex and subunits epsilon and gamma comprise a catalytic subcomplex. Within the complex, the hexameric regulatory complex resides at the center, with the two heterodimeric catalytic subcomplexes bound on opposite sides.</text>
</comment>
<dbReference type="Gene3D" id="1.25.40.180">
    <property type="match status" value="1"/>
</dbReference>
<dbReference type="CDD" id="cd11558">
    <property type="entry name" value="W2_eIF2B_epsilon"/>
    <property type="match status" value="1"/>
</dbReference>
<comment type="caution">
    <text evidence="11">The sequence shown here is derived from an EMBL/GenBank/DDBJ whole genome shotgun (WGS) entry which is preliminary data.</text>
</comment>
<evidence type="ECO:0000256" key="3">
    <source>
        <dbReference type="ARBA" id="ARBA00022490"/>
    </source>
</evidence>
<feature type="domain" description="W2" evidence="10">
    <location>
        <begin position="530"/>
        <end position="705"/>
    </location>
</feature>
<accession>A0ABP0GZC6</accession>
<dbReference type="PANTHER" id="PTHR45887:SF1">
    <property type="entry name" value="TRANSLATION INITIATION FACTOR EIF-2B SUBUNIT EPSILON"/>
    <property type="match status" value="1"/>
</dbReference>
<dbReference type="InterPro" id="IPR011004">
    <property type="entry name" value="Trimer_LpxA-like_sf"/>
</dbReference>
<keyword evidence="3" id="KW-0963">Cytoplasm</keyword>
<dbReference type="EMBL" id="CAWYQH010000163">
    <property type="protein sequence ID" value="CAK8697103.1"/>
    <property type="molecule type" value="Genomic_DNA"/>
</dbReference>
<feature type="region of interest" description="Disordered" evidence="9">
    <location>
        <begin position="501"/>
        <end position="532"/>
    </location>
</feature>
<evidence type="ECO:0000256" key="4">
    <source>
        <dbReference type="ARBA" id="ARBA00022540"/>
    </source>
</evidence>
<dbReference type="InterPro" id="IPR035543">
    <property type="entry name" value="eIF-2B_epsilon_N"/>
</dbReference>
<evidence type="ECO:0000256" key="9">
    <source>
        <dbReference type="SAM" id="MobiDB-lite"/>
    </source>
</evidence>
<dbReference type="SUPFAM" id="SSF48371">
    <property type="entry name" value="ARM repeat"/>
    <property type="match status" value="1"/>
</dbReference>
<evidence type="ECO:0000313" key="11">
    <source>
        <dbReference type="EMBL" id="CAK8697103.1"/>
    </source>
</evidence>
<keyword evidence="5" id="KW-0648">Protein biosynthesis</keyword>
<dbReference type="Pfam" id="PF25084">
    <property type="entry name" value="LbH_EIF2B"/>
    <property type="match status" value="1"/>
</dbReference>
<sequence length="705" mass="79963">MAPKKKTKEGNLQQENILEAVVIADSFNVRFYPVTAKRPRCLFPLANKPLLSYTLEFLARCGVKHIFVYCCHCAEQIKDYLAQSKWSKPSSPCQVTTIVSCDFTSVGDVLRDIDQKSLFESDFLLVPGDVVSNAQLKDALNEHKVRREKDRNIPLMTLVLHSSSPTHQSRTVESDIVIASNAVTNRVLHYHKIADNERKVQFPLGIFQSKEGRIEIRYDLSDTGIWVCSPQVPQLFTDNFDYQTQLDFIKGILINEEFLGNQIHMHVVQEHYCSRVYNFHTYDVVSHDVIFRWTYPFVPEIHFDDDYSMHHGANGSLSTIGYTSSYSLLRHNVYLHNTCLLGQNSIVQDNVVIGNGSKIGNRCYISNSVIGDGCCIEDDCIIENSYLWSNVTVKSKSKIHSSFVCDDVSIHEGVVLSAGCILCDKVLVGPSIELESKIIHKNGDDKTMGIVADKQSFDTSLVGENGEGYIWRKDVDVEADNDRALSKALWGLSLHDHNKQKLTADSSEESNSENDISSAGEESDFQEESEEDAFDDLSNFEKEVKESLQRGYEEKVQCDNLVLEVNSSKYAYNMSMRDVIQTIAKSLLEIAAAQSMDATSYFATLKEVLLHFLPLLCNYNKTASSQLDYLYALEEYAVSHVNFANSLIKVFMLLYEEDVLSEEVILHWNSKPGNYKDVITSQEIRRKVEKFIQWLVEAEEEDSDE</sequence>
<dbReference type="InterPro" id="IPR016024">
    <property type="entry name" value="ARM-type_fold"/>
</dbReference>
<evidence type="ECO:0000313" key="12">
    <source>
        <dbReference type="Proteomes" id="UP001642483"/>
    </source>
</evidence>
<dbReference type="InterPro" id="IPR005835">
    <property type="entry name" value="NTP_transferase_dom"/>
</dbReference>
<dbReference type="InterPro" id="IPR056764">
    <property type="entry name" value="LbH_EIF2B3/5"/>
</dbReference>
<dbReference type="SUPFAM" id="SSF51161">
    <property type="entry name" value="Trimeric LpxA-like enzymes"/>
    <property type="match status" value="1"/>
</dbReference>
<feature type="compositionally biased region" description="Acidic residues" evidence="9">
    <location>
        <begin position="521"/>
        <end position="532"/>
    </location>
</feature>